<dbReference type="STRING" id="139420.A0A371CGQ0"/>
<feature type="region of interest" description="Disordered" evidence="1">
    <location>
        <begin position="366"/>
        <end position="387"/>
    </location>
</feature>
<feature type="compositionally biased region" description="Low complexity" evidence="1">
    <location>
        <begin position="103"/>
        <end position="122"/>
    </location>
</feature>
<dbReference type="InterPro" id="IPR051128">
    <property type="entry name" value="EgtD_Methyltrsf_superfamily"/>
</dbReference>
<evidence type="ECO:0000313" key="2">
    <source>
        <dbReference type="EMBL" id="RDX39456.1"/>
    </source>
</evidence>
<dbReference type="AlphaFoldDB" id="A0A371CGQ0"/>
<keyword evidence="3" id="KW-1185">Reference proteome</keyword>
<dbReference type="PROSITE" id="PS51257">
    <property type="entry name" value="PROKAR_LIPOPROTEIN"/>
    <property type="match status" value="1"/>
</dbReference>
<name>A0A371CGQ0_9APHY</name>
<evidence type="ECO:0000313" key="3">
    <source>
        <dbReference type="Proteomes" id="UP000256964"/>
    </source>
</evidence>
<dbReference type="EMBL" id="KZ857850">
    <property type="protein sequence ID" value="RDX39456.1"/>
    <property type="molecule type" value="Genomic_DNA"/>
</dbReference>
<feature type="region of interest" description="Disordered" evidence="1">
    <location>
        <begin position="101"/>
        <end position="130"/>
    </location>
</feature>
<proteinExistence type="predicted"/>
<feature type="compositionally biased region" description="Basic and acidic residues" evidence="1">
    <location>
        <begin position="370"/>
        <end position="379"/>
    </location>
</feature>
<gene>
    <name evidence="2" type="ORF">OH76DRAFT_829257</name>
</gene>
<accession>A0A371CGQ0</accession>
<dbReference type="Proteomes" id="UP000256964">
    <property type="component" value="Unassembled WGS sequence"/>
</dbReference>
<evidence type="ECO:0000256" key="1">
    <source>
        <dbReference type="SAM" id="MobiDB-lite"/>
    </source>
</evidence>
<dbReference type="OrthoDB" id="659at2759"/>
<organism evidence="2 3">
    <name type="scientific">Lentinus brumalis</name>
    <dbReference type="NCBI Taxonomy" id="2498619"/>
    <lineage>
        <taxon>Eukaryota</taxon>
        <taxon>Fungi</taxon>
        <taxon>Dikarya</taxon>
        <taxon>Basidiomycota</taxon>
        <taxon>Agaricomycotina</taxon>
        <taxon>Agaricomycetes</taxon>
        <taxon>Polyporales</taxon>
        <taxon>Polyporaceae</taxon>
        <taxon>Lentinus</taxon>
    </lineage>
</organism>
<feature type="non-terminal residue" evidence="2">
    <location>
        <position position="1"/>
    </location>
</feature>
<dbReference type="PANTHER" id="PTHR43397">
    <property type="entry name" value="ERGOTHIONEINE BIOSYNTHESIS PROTEIN 1"/>
    <property type="match status" value="1"/>
</dbReference>
<dbReference type="PANTHER" id="PTHR43397:SF1">
    <property type="entry name" value="ERGOTHIONEINE BIOSYNTHESIS PROTEIN 1"/>
    <property type="match status" value="1"/>
</dbReference>
<reference evidence="2 3" key="1">
    <citation type="journal article" date="2018" name="Biotechnol. Biofuels">
        <title>Integrative visual omics of the white-rot fungus Polyporus brumalis exposes the biotechnological potential of its oxidative enzymes for delignifying raw plant biomass.</title>
        <authorList>
            <person name="Miyauchi S."/>
            <person name="Rancon A."/>
            <person name="Drula E."/>
            <person name="Hage H."/>
            <person name="Chaduli D."/>
            <person name="Favel A."/>
            <person name="Grisel S."/>
            <person name="Henrissat B."/>
            <person name="Herpoel-Gimbert I."/>
            <person name="Ruiz-Duenas F.J."/>
            <person name="Chevret D."/>
            <person name="Hainaut M."/>
            <person name="Lin J."/>
            <person name="Wang M."/>
            <person name="Pangilinan J."/>
            <person name="Lipzen A."/>
            <person name="Lesage-Meessen L."/>
            <person name="Navarro D."/>
            <person name="Riley R."/>
            <person name="Grigoriev I.V."/>
            <person name="Zhou S."/>
            <person name="Raouche S."/>
            <person name="Rosso M.N."/>
        </authorList>
    </citation>
    <scope>NUCLEOTIDE SEQUENCE [LARGE SCALE GENOMIC DNA]</scope>
    <source>
        <strain evidence="2 3">BRFM 1820</strain>
    </source>
</reference>
<protein>
    <submittedName>
        <fullName evidence="2">Uncharacterized protein</fullName>
    </submittedName>
</protein>
<sequence>MSNGRRHVMGGAREGQSGAVYCGAISQGGTSCINWHASFAANRRRVGLGYRLVASCARGVRVPCMYIARELPYKSCSSSLRPLQCDRPLSLFLPPEYHHLTMRSESPSSSSESDRTSPSTAPSSPPPERSSSYCLVVHHASAAFLEALPVAKASDDRVVLCVGIGPVKGLLAQAADILQDKSVVDETLWVRVVAEDHGSEVVYYRTWSDFPSVEGKAAVVFDAVHCDNQSTSDATILNTFCEAGLRSIIDLSEGSLTLHILERPPLTHPLLSSTPATKLNPAANPFSLPSLAKFERAWATWDLVSLGMIPQELLHSKPIDLRHKPLFYIGHLPTFANILLSRLIGDKPVEPRSYLTIFERGIDPSVDDPDACHSHSEVPERDEDWPV</sequence>